<feature type="signal peptide" evidence="1">
    <location>
        <begin position="1"/>
        <end position="24"/>
    </location>
</feature>
<sequence>MKKITMSVLSIFCFIAFIVGCTTTATNKDVIQTGVVKIQKNKVIYVIKSDDGSFDGKVYNGSGVAITNMFSVNLRPYASNVIIASSKNSWQEYVSDAKKNNAYYIIKPTIMHWEPRAAAWSGVPTRSEINVSVYDVAAAKEVINRTIAIKGRAMTFSNQSAEKLSDGIIKKFCEDIF</sequence>
<dbReference type="PROSITE" id="PS51257">
    <property type="entry name" value="PROKAR_LIPOPROTEIN"/>
    <property type="match status" value="1"/>
</dbReference>
<dbReference type="OrthoDB" id="9811335at2"/>
<keyword evidence="3" id="KW-1185">Reference proteome</keyword>
<gene>
    <name evidence="2" type="ORF">Epro_0946</name>
</gene>
<evidence type="ECO:0000256" key="1">
    <source>
        <dbReference type="SAM" id="SignalP"/>
    </source>
</evidence>
<proteinExistence type="predicted"/>
<dbReference type="Pfam" id="PF16105">
    <property type="entry name" value="DUF4823"/>
    <property type="match status" value="1"/>
</dbReference>
<dbReference type="AlphaFoldDB" id="A0A0G3WK98"/>
<dbReference type="InterPro" id="IPR032248">
    <property type="entry name" value="DUF4823"/>
</dbReference>
<protein>
    <recommendedName>
        <fullName evidence="4">Lipoprotein</fullName>
    </recommendedName>
</protein>
<dbReference type="RefSeq" id="WP_052570877.1">
    <property type="nucleotide sequence ID" value="NZ_CP009498.1"/>
</dbReference>
<organism evidence="2 3">
    <name type="scientific">Endomicrobium proavitum</name>
    <dbReference type="NCBI Taxonomy" id="1408281"/>
    <lineage>
        <taxon>Bacteria</taxon>
        <taxon>Pseudomonadati</taxon>
        <taxon>Elusimicrobiota</taxon>
        <taxon>Endomicrobiia</taxon>
        <taxon>Endomicrobiales</taxon>
        <taxon>Endomicrobiaceae</taxon>
        <taxon>Endomicrobium</taxon>
    </lineage>
</organism>
<feature type="chain" id="PRO_5005185981" description="Lipoprotein" evidence="1">
    <location>
        <begin position="25"/>
        <end position="177"/>
    </location>
</feature>
<dbReference type="KEGG" id="epo:Epro_0946"/>
<keyword evidence="1" id="KW-0732">Signal</keyword>
<evidence type="ECO:0000313" key="3">
    <source>
        <dbReference type="Proteomes" id="UP000035337"/>
    </source>
</evidence>
<evidence type="ECO:0008006" key="4">
    <source>
        <dbReference type="Google" id="ProtNLM"/>
    </source>
</evidence>
<dbReference type="Proteomes" id="UP000035337">
    <property type="component" value="Chromosome"/>
</dbReference>
<evidence type="ECO:0000313" key="2">
    <source>
        <dbReference type="EMBL" id="AKL98325.1"/>
    </source>
</evidence>
<name>A0A0G3WK98_9BACT</name>
<reference evidence="2 3" key="1">
    <citation type="submission" date="2014-09" db="EMBL/GenBank/DDBJ databases">
        <title>Complete genome sequence of Endomicrobium proavitum.</title>
        <authorList>
            <person name="Zheng H."/>
        </authorList>
    </citation>
    <scope>NUCLEOTIDE SEQUENCE [LARGE SCALE GENOMIC DNA]</scope>
    <source>
        <strain evidence="2 3">Rsa215</strain>
    </source>
</reference>
<dbReference type="STRING" id="1408281.Epro_0946"/>
<dbReference type="EMBL" id="CP009498">
    <property type="protein sequence ID" value="AKL98325.1"/>
    <property type="molecule type" value="Genomic_DNA"/>
</dbReference>
<accession>A0A0G3WK98</accession>